<accession>A0AA39KJ01</accession>
<keyword evidence="2" id="KW-1185">Reference proteome</keyword>
<reference evidence="1" key="2">
    <citation type="submission" date="2023-03" db="EMBL/GenBank/DDBJ databases">
        <authorList>
            <person name="Inwood S.N."/>
            <person name="Skelly J.G."/>
            <person name="Guhlin J."/>
            <person name="Harrop T.W.R."/>
            <person name="Goldson S.G."/>
            <person name="Dearden P.K."/>
        </authorList>
    </citation>
    <scope>NUCLEOTIDE SEQUENCE</scope>
    <source>
        <strain evidence="1">Lincoln</strain>
        <tissue evidence="1">Whole body</tissue>
    </source>
</reference>
<proteinExistence type="predicted"/>
<organism evidence="1 2">
    <name type="scientific">Microctonus hyperodae</name>
    <name type="common">Parasitoid wasp</name>
    <dbReference type="NCBI Taxonomy" id="165561"/>
    <lineage>
        <taxon>Eukaryota</taxon>
        <taxon>Metazoa</taxon>
        <taxon>Ecdysozoa</taxon>
        <taxon>Arthropoda</taxon>
        <taxon>Hexapoda</taxon>
        <taxon>Insecta</taxon>
        <taxon>Pterygota</taxon>
        <taxon>Neoptera</taxon>
        <taxon>Endopterygota</taxon>
        <taxon>Hymenoptera</taxon>
        <taxon>Apocrita</taxon>
        <taxon>Ichneumonoidea</taxon>
        <taxon>Braconidae</taxon>
        <taxon>Euphorinae</taxon>
        <taxon>Microctonus</taxon>
    </lineage>
</organism>
<gene>
    <name evidence="1" type="ORF">PV327_007025</name>
</gene>
<dbReference type="EMBL" id="JAQQBR010001833">
    <property type="protein sequence ID" value="KAK0163330.1"/>
    <property type="molecule type" value="Genomic_DNA"/>
</dbReference>
<protein>
    <submittedName>
        <fullName evidence="1">Uncharacterized protein</fullName>
    </submittedName>
</protein>
<dbReference type="AlphaFoldDB" id="A0AA39KJ01"/>
<sequence length="377" mass="42159">MLEHTTSHYSETPNSELFNETDEALSDKHFDALSHDDPSLFHEHDNENKFSGRKTFCCPTTAKGWCAFKVRLWFNDPCVIVVELKHMKHILHDNHNALQSVLGFDPGDLENFLPFINFILENINDVHTKPQYNLCPRSNCPPCEISTQPVTYVPGERCPPMIECPLICPETSCPKCPEISSVTCPTYDDILNMTCQTCPNMSSINCSPCPDISSDKYTTWPSIESITCPSLPPIPTCPPQSQNCMNIPNYPSPPPVIPIGTETTTYPPPSTIPTCPETRTCPPQIQNWIKISNFLPAPIIYRCPEYLPEFPNWTNISKFSPPPINPGCPTCPPPPSIPTYLTIPTYPPPPIVPGCPTSPRARVKAQSERCTMLNKTY</sequence>
<comment type="caution">
    <text evidence="1">The sequence shown here is derived from an EMBL/GenBank/DDBJ whole genome shotgun (WGS) entry which is preliminary data.</text>
</comment>
<reference evidence="1" key="1">
    <citation type="journal article" date="2023" name="bioRxiv">
        <title>Scaffold-level genome assemblies of two parasitoid biocontrol wasps reveal the parthenogenesis mechanism and an associated novel virus.</title>
        <authorList>
            <person name="Inwood S."/>
            <person name="Skelly J."/>
            <person name="Guhlin J."/>
            <person name="Harrop T."/>
            <person name="Goldson S."/>
            <person name="Dearden P."/>
        </authorList>
    </citation>
    <scope>NUCLEOTIDE SEQUENCE</scope>
    <source>
        <strain evidence="1">Lincoln</strain>
        <tissue evidence="1">Whole body</tissue>
    </source>
</reference>
<name>A0AA39KJ01_MICHY</name>
<evidence type="ECO:0000313" key="2">
    <source>
        <dbReference type="Proteomes" id="UP001168972"/>
    </source>
</evidence>
<dbReference type="Proteomes" id="UP001168972">
    <property type="component" value="Unassembled WGS sequence"/>
</dbReference>
<evidence type="ECO:0000313" key="1">
    <source>
        <dbReference type="EMBL" id="KAK0163330.1"/>
    </source>
</evidence>